<dbReference type="PROSITE" id="PS51186">
    <property type="entry name" value="GNAT"/>
    <property type="match status" value="1"/>
</dbReference>
<protein>
    <submittedName>
        <fullName evidence="5">Acyl-CoA N-acyltransferase</fullName>
    </submittedName>
</protein>
<dbReference type="PANTHER" id="PTHR45910:SF1">
    <property type="entry name" value="N-ALPHA-ACETYLTRANSFERASE 20"/>
    <property type="match status" value="1"/>
</dbReference>
<dbReference type="InterPro" id="IPR016181">
    <property type="entry name" value="Acyl_CoA_acyltransferase"/>
</dbReference>
<dbReference type="Proteomes" id="UP000070544">
    <property type="component" value="Unassembled WGS sequence"/>
</dbReference>
<dbReference type="STRING" id="1344416.A0A139AP92"/>
<organism evidence="5 6">
    <name type="scientific">Gonapodya prolifera (strain JEL478)</name>
    <name type="common">Monoblepharis prolifera</name>
    <dbReference type="NCBI Taxonomy" id="1344416"/>
    <lineage>
        <taxon>Eukaryota</taxon>
        <taxon>Fungi</taxon>
        <taxon>Fungi incertae sedis</taxon>
        <taxon>Chytridiomycota</taxon>
        <taxon>Chytridiomycota incertae sedis</taxon>
        <taxon>Monoblepharidomycetes</taxon>
        <taxon>Monoblepharidales</taxon>
        <taxon>Gonapodyaceae</taxon>
        <taxon>Gonapodya</taxon>
    </lineage>
</organism>
<dbReference type="AlphaFoldDB" id="A0A139AP92"/>
<dbReference type="GO" id="GO:0004596">
    <property type="term" value="F:protein-N-terminal amino-acid acetyltransferase activity"/>
    <property type="evidence" value="ECO:0007669"/>
    <property type="project" value="TreeGrafter"/>
</dbReference>
<keyword evidence="1 5" id="KW-0808">Transferase</keyword>
<sequence length="179" mass="20829">MTTLRRFTADDLFRFNNVNLDPLTETYNVGFYLGYLARWPEYCHVAESSSGTIMGYILGKVEGERKLWHGHVTAVTVAPEYRRLGMAERMMGILEEVSERIHDAYFVDLFVRASNSVAINMYRKFGYSVYRRVLGYYTGQGGEGDEDAFDMRKAMKRDVNKESVVPMKRAIQPWELEWH</sequence>
<keyword evidence="6" id="KW-1185">Reference proteome</keyword>
<dbReference type="Gene3D" id="3.40.630.30">
    <property type="match status" value="1"/>
</dbReference>
<evidence type="ECO:0000259" key="4">
    <source>
        <dbReference type="PROSITE" id="PS51186"/>
    </source>
</evidence>
<evidence type="ECO:0000313" key="5">
    <source>
        <dbReference type="EMBL" id="KXS18569.1"/>
    </source>
</evidence>
<proteinExistence type="inferred from homology"/>
<evidence type="ECO:0000256" key="2">
    <source>
        <dbReference type="ARBA" id="ARBA00023315"/>
    </source>
</evidence>
<dbReference type="PANTHER" id="PTHR45910">
    <property type="entry name" value="N-ALPHA-ACETYLTRANSFERASE 20"/>
    <property type="match status" value="1"/>
</dbReference>
<dbReference type="Pfam" id="PF00583">
    <property type="entry name" value="Acetyltransf_1"/>
    <property type="match status" value="1"/>
</dbReference>
<dbReference type="OMA" id="EQHPSMR"/>
<dbReference type="InterPro" id="IPR000182">
    <property type="entry name" value="GNAT_dom"/>
</dbReference>
<gene>
    <name evidence="5" type="ORF">M427DRAFT_53523</name>
</gene>
<keyword evidence="2 5" id="KW-0012">Acyltransferase</keyword>
<dbReference type="GO" id="GO:0031416">
    <property type="term" value="C:NatB complex"/>
    <property type="evidence" value="ECO:0007669"/>
    <property type="project" value="TreeGrafter"/>
</dbReference>
<dbReference type="OrthoDB" id="10264728at2759"/>
<dbReference type="InterPro" id="IPR051646">
    <property type="entry name" value="NatB_acetyltransferase_subunit"/>
</dbReference>
<accession>A0A139AP92</accession>
<reference evidence="5 6" key="1">
    <citation type="journal article" date="2015" name="Genome Biol. Evol.">
        <title>Phylogenomic analyses indicate that early fungi evolved digesting cell walls of algal ancestors of land plants.</title>
        <authorList>
            <person name="Chang Y."/>
            <person name="Wang S."/>
            <person name="Sekimoto S."/>
            <person name="Aerts A.L."/>
            <person name="Choi C."/>
            <person name="Clum A."/>
            <person name="LaButti K.M."/>
            <person name="Lindquist E.A."/>
            <person name="Yee Ngan C."/>
            <person name="Ohm R.A."/>
            <person name="Salamov A.A."/>
            <person name="Grigoriev I.V."/>
            <person name="Spatafora J.W."/>
            <person name="Berbee M.L."/>
        </authorList>
    </citation>
    <scope>NUCLEOTIDE SEQUENCE [LARGE SCALE GENOMIC DNA]</scope>
    <source>
        <strain evidence="5 6">JEL478</strain>
    </source>
</reference>
<evidence type="ECO:0000313" key="6">
    <source>
        <dbReference type="Proteomes" id="UP000070544"/>
    </source>
</evidence>
<dbReference type="CDD" id="cd04301">
    <property type="entry name" value="NAT_SF"/>
    <property type="match status" value="1"/>
</dbReference>
<dbReference type="EMBL" id="KQ965741">
    <property type="protein sequence ID" value="KXS18569.1"/>
    <property type="molecule type" value="Genomic_DNA"/>
</dbReference>
<dbReference type="SUPFAM" id="SSF55729">
    <property type="entry name" value="Acyl-CoA N-acyltransferases (Nat)"/>
    <property type="match status" value="1"/>
</dbReference>
<evidence type="ECO:0000256" key="3">
    <source>
        <dbReference type="ARBA" id="ARBA00025786"/>
    </source>
</evidence>
<evidence type="ECO:0000256" key="1">
    <source>
        <dbReference type="ARBA" id="ARBA00022679"/>
    </source>
</evidence>
<feature type="domain" description="N-acetyltransferase" evidence="4">
    <location>
        <begin position="2"/>
        <end position="156"/>
    </location>
</feature>
<comment type="similarity">
    <text evidence="3">Belongs to the acetyltransferase family. ARD1 subfamily.</text>
</comment>
<dbReference type="FunFam" id="3.40.630.30:FF:000034">
    <property type="entry name" value="N-alpha-acetyltransferase 20"/>
    <property type="match status" value="1"/>
</dbReference>
<name>A0A139AP92_GONPJ</name>